<gene>
    <name evidence="7" type="ORF">FC695_25350</name>
</gene>
<evidence type="ECO:0000313" key="7">
    <source>
        <dbReference type="EMBL" id="TKI97171.1"/>
    </source>
</evidence>
<feature type="domain" description="UvrD-like helicase C-terminal" evidence="6">
    <location>
        <begin position="2"/>
        <end position="44"/>
    </location>
</feature>
<dbReference type="Gene3D" id="3.30.160.800">
    <property type="match status" value="1"/>
</dbReference>
<feature type="coiled-coil region" evidence="5">
    <location>
        <begin position="5"/>
        <end position="39"/>
    </location>
</feature>
<dbReference type="SUPFAM" id="SSF52540">
    <property type="entry name" value="P-loop containing nucleoside triphosphate hydrolases"/>
    <property type="match status" value="1"/>
</dbReference>
<dbReference type="GO" id="GO:0005524">
    <property type="term" value="F:ATP binding"/>
    <property type="evidence" value="ECO:0007669"/>
    <property type="project" value="UniProtKB-KW"/>
</dbReference>
<organism evidence="7 8">
    <name type="scientific">Bacillus cereus</name>
    <dbReference type="NCBI Taxonomy" id="1396"/>
    <lineage>
        <taxon>Bacteria</taxon>
        <taxon>Bacillati</taxon>
        <taxon>Bacillota</taxon>
        <taxon>Bacilli</taxon>
        <taxon>Bacillales</taxon>
        <taxon>Bacillaceae</taxon>
        <taxon>Bacillus</taxon>
        <taxon>Bacillus cereus group</taxon>
    </lineage>
</organism>
<feature type="non-terminal residue" evidence="7">
    <location>
        <position position="1"/>
    </location>
</feature>
<evidence type="ECO:0000256" key="4">
    <source>
        <dbReference type="ARBA" id="ARBA00022840"/>
    </source>
</evidence>
<reference evidence="7 8" key="1">
    <citation type="journal article" date="2019" name="Environ. Microbiol.">
        <title>An active ?-lactamase is a part of an orchestrated cell wall stress resistance network of Bacillus subtilis and related rhizosphere species.</title>
        <authorList>
            <person name="Bucher T."/>
            <person name="Keren-Paz A."/>
            <person name="Hausser J."/>
            <person name="Olender T."/>
            <person name="Cytryn E."/>
            <person name="Kolodkin-Gal I."/>
        </authorList>
    </citation>
    <scope>NUCLEOTIDE SEQUENCE [LARGE SCALE GENOMIC DNA]</scope>
    <source>
        <strain evidence="7 8">I32</strain>
    </source>
</reference>
<keyword evidence="1" id="KW-0547">Nucleotide-binding</keyword>
<evidence type="ECO:0000256" key="1">
    <source>
        <dbReference type="ARBA" id="ARBA00022741"/>
    </source>
</evidence>
<dbReference type="InterPro" id="IPR027417">
    <property type="entry name" value="P-loop_NTPase"/>
</dbReference>
<evidence type="ECO:0000256" key="5">
    <source>
        <dbReference type="SAM" id="Coils"/>
    </source>
</evidence>
<evidence type="ECO:0000313" key="8">
    <source>
        <dbReference type="Proteomes" id="UP000308444"/>
    </source>
</evidence>
<dbReference type="EMBL" id="SZOH01002063">
    <property type="protein sequence ID" value="TKI97171.1"/>
    <property type="molecule type" value="Genomic_DNA"/>
</dbReference>
<evidence type="ECO:0000259" key="6">
    <source>
        <dbReference type="Pfam" id="PF13361"/>
    </source>
</evidence>
<protein>
    <submittedName>
        <fullName evidence="7">ATP-dependent helicase</fullName>
    </submittedName>
</protein>
<dbReference type="GO" id="GO:0016787">
    <property type="term" value="F:hydrolase activity"/>
    <property type="evidence" value="ECO:0007669"/>
    <property type="project" value="UniProtKB-KW"/>
</dbReference>
<keyword evidence="3 7" id="KW-0347">Helicase</keyword>
<keyword evidence="5" id="KW-0175">Coiled coil</keyword>
<dbReference type="InterPro" id="IPR014017">
    <property type="entry name" value="DNA_helicase_UvrD-like_C"/>
</dbReference>
<keyword evidence="4" id="KW-0067">ATP-binding</keyword>
<keyword evidence="2" id="KW-0378">Hydrolase</keyword>
<name>A0A9X9F454_BACCE</name>
<proteinExistence type="predicted"/>
<dbReference type="Proteomes" id="UP000308444">
    <property type="component" value="Unassembled WGS sequence"/>
</dbReference>
<dbReference type="AlphaFoldDB" id="A0A9X9F454"/>
<evidence type="ECO:0000256" key="2">
    <source>
        <dbReference type="ARBA" id="ARBA00022801"/>
    </source>
</evidence>
<dbReference type="GO" id="GO:0004386">
    <property type="term" value="F:helicase activity"/>
    <property type="evidence" value="ECO:0007669"/>
    <property type="project" value="UniProtKB-KW"/>
</dbReference>
<evidence type="ECO:0000256" key="3">
    <source>
        <dbReference type="ARBA" id="ARBA00022806"/>
    </source>
</evidence>
<dbReference type="Pfam" id="PF13361">
    <property type="entry name" value="UvrD_C"/>
    <property type="match status" value="1"/>
</dbReference>
<sequence>ILPHTSSLKDANDRITETSEALEEERRLLYVAITRAKEELYISSPQFFRGKKLDISRFLYTVRKDLPEKTSTK</sequence>
<accession>A0A9X9F454</accession>
<comment type="caution">
    <text evidence="7">The sequence shown here is derived from an EMBL/GenBank/DDBJ whole genome shotgun (WGS) entry which is preliminary data.</text>
</comment>